<evidence type="ECO:0000313" key="2">
    <source>
        <dbReference type="Proteomes" id="UP000593625"/>
    </source>
</evidence>
<dbReference type="RefSeq" id="WP_002970678.1">
    <property type="nucleotide sequence ID" value="NZ_CP054956.1"/>
</dbReference>
<dbReference type="AlphaFoldDB" id="A0A7L9MLP5"/>
<evidence type="ECO:0000313" key="1">
    <source>
        <dbReference type="EMBL" id="QOK66067.1"/>
    </source>
</evidence>
<dbReference type="Proteomes" id="UP000593625">
    <property type="component" value="Chromosome II"/>
</dbReference>
<accession>A0A7L9MLP5</accession>
<gene>
    <name evidence="1" type="ORF">HUZ30_15560</name>
</gene>
<proteinExistence type="predicted"/>
<dbReference type="GeneID" id="93014803"/>
<organism evidence="1 2">
    <name type="scientific">Brucella suis bv. 4</name>
    <dbReference type="NCBI Taxonomy" id="1567501"/>
    <lineage>
        <taxon>Bacteria</taxon>
        <taxon>Pseudomonadati</taxon>
        <taxon>Pseudomonadota</taxon>
        <taxon>Alphaproteobacteria</taxon>
        <taxon>Hyphomicrobiales</taxon>
        <taxon>Brucellaceae</taxon>
        <taxon>Brucella/Ochrobactrum group</taxon>
        <taxon>Brucella</taxon>
    </lineage>
</organism>
<reference evidence="1 2" key="1">
    <citation type="submission" date="2020-06" db="EMBL/GenBank/DDBJ databases">
        <title>New insights into brucella suis CRO type strains.</title>
        <authorList>
            <person name="Duvnjak S."/>
            <person name="Pavlinec Z."/>
            <person name="Vaser R."/>
            <person name="Sikic M."/>
            <person name="Kizanovic K."/>
            <person name="Spicic S."/>
        </authorList>
    </citation>
    <scope>NUCLEOTIDE SEQUENCE [LARGE SCALE GENOMIC DNA]</scope>
    <source>
        <strain evidence="1 2">CVI_72</strain>
    </source>
</reference>
<dbReference type="EMBL" id="CP054956">
    <property type="protein sequence ID" value="QOK66067.1"/>
    <property type="molecule type" value="Genomic_DNA"/>
</dbReference>
<protein>
    <submittedName>
        <fullName evidence="1">Uncharacterized protein</fullName>
    </submittedName>
</protein>
<name>A0A7L9MLP5_BRUSS</name>
<sequence length="107" mass="12409">MKIKLKTSIFYSKTRRNNGGLMRKFIALALVAIAAAPLISAMFSDMSNDVRTVNKLKQSKTLSEKAIIEERDKMYKNVCKIYFSQSYFGKMTTGRNQSWCEEYKDRM</sequence>